<keyword evidence="3" id="KW-0520">NAD</keyword>
<dbReference type="InterPro" id="IPR020904">
    <property type="entry name" value="Sc_DH/Rdtase_CS"/>
</dbReference>
<evidence type="ECO:0000256" key="3">
    <source>
        <dbReference type="ARBA" id="ARBA00023027"/>
    </source>
</evidence>
<proteinExistence type="inferred from homology"/>
<evidence type="ECO:0000256" key="1">
    <source>
        <dbReference type="ARBA" id="ARBA00006484"/>
    </source>
</evidence>
<dbReference type="InterPro" id="IPR002347">
    <property type="entry name" value="SDR_fam"/>
</dbReference>
<organism evidence="5 6">
    <name type="scientific">Pseudonocardia abyssalis</name>
    <dbReference type="NCBI Taxonomy" id="2792008"/>
    <lineage>
        <taxon>Bacteria</taxon>
        <taxon>Bacillati</taxon>
        <taxon>Actinomycetota</taxon>
        <taxon>Actinomycetes</taxon>
        <taxon>Pseudonocardiales</taxon>
        <taxon>Pseudonocardiaceae</taxon>
        <taxon>Pseudonocardia</taxon>
    </lineage>
</organism>
<reference evidence="5 6" key="1">
    <citation type="submission" date="2020-11" db="EMBL/GenBank/DDBJ databases">
        <title>Pseudonocardia abyssalis sp. nov. and Pseudonocardia oceani sp. nov., description and phylogenomic analysis of two novel actinomycetes isolated from the deep Southern Ocean.</title>
        <authorList>
            <person name="Parra J."/>
        </authorList>
    </citation>
    <scope>NUCLEOTIDE SEQUENCE [LARGE SCALE GENOMIC DNA]</scope>
    <source>
        <strain evidence="5 6">KRD-168</strain>
    </source>
</reference>
<dbReference type="Pfam" id="PF13561">
    <property type="entry name" value="adh_short_C2"/>
    <property type="match status" value="1"/>
</dbReference>
<accession>A0ABS6UNI9</accession>
<evidence type="ECO:0000313" key="5">
    <source>
        <dbReference type="EMBL" id="MBW0133742.1"/>
    </source>
</evidence>
<evidence type="ECO:0000256" key="2">
    <source>
        <dbReference type="ARBA" id="ARBA00023002"/>
    </source>
</evidence>
<dbReference type="PANTHER" id="PTHR24321:SF8">
    <property type="entry name" value="ESTRADIOL 17-BETA-DEHYDROGENASE 8-RELATED"/>
    <property type="match status" value="1"/>
</dbReference>
<dbReference type="RefSeq" id="WP_218602003.1">
    <property type="nucleotide sequence ID" value="NZ_JADQDJ010000043.1"/>
</dbReference>
<dbReference type="Proteomes" id="UP000694287">
    <property type="component" value="Unassembled WGS sequence"/>
</dbReference>
<evidence type="ECO:0000259" key="4">
    <source>
        <dbReference type="SMART" id="SM00822"/>
    </source>
</evidence>
<feature type="domain" description="Ketoreductase" evidence="4">
    <location>
        <begin position="3"/>
        <end position="175"/>
    </location>
</feature>
<gene>
    <name evidence="5" type="ORF">I4I81_05685</name>
</gene>
<sequence>MDRVALVTGAAGGVGSALVRLLTGHGYAVVATDLSPAVEALGRPGAVLPLVGDVADSASADLAVAAAEREFGRLDLLVNNAARFLRRPIEESTDADFDRLFSANVRGAFVHSRAAVAPLARTRGAIVNVTSISGLVGMRDQSLYAMTKGALVQLTRQLAVELAPWGVRVNAVAPGAVDTDFIAEASAADPDPTATAAAVLARHPLGRISTPLDVAEAIGFLASAAAGGITGAILSVDGGYVAQ</sequence>
<keyword evidence="6" id="KW-1185">Reference proteome</keyword>
<dbReference type="CDD" id="cd05233">
    <property type="entry name" value="SDR_c"/>
    <property type="match status" value="1"/>
</dbReference>
<name>A0ABS6UNI9_9PSEU</name>
<comment type="caution">
    <text evidence="5">The sequence shown here is derived from an EMBL/GenBank/DDBJ whole genome shotgun (WGS) entry which is preliminary data.</text>
</comment>
<protein>
    <submittedName>
        <fullName evidence="5">SDR family oxidoreductase</fullName>
    </submittedName>
</protein>
<dbReference type="InterPro" id="IPR057326">
    <property type="entry name" value="KR_dom"/>
</dbReference>
<dbReference type="PROSITE" id="PS00061">
    <property type="entry name" value="ADH_SHORT"/>
    <property type="match status" value="1"/>
</dbReference>
<dbReference type="PANTHER" id="PTHR24321">
    <property type="entry name" value="DEHYDROGENASES, SHORT CHAIN"/>
    <property type="match status" value="1"/>
</dbReference>
<dbReference type="EMBL" id="JADQDK010000001">
    <property type="protein sequence ID" value="MBW0133742.1"/>
    <property type="molecule type" value="Genomic_DNA"/>
</dbReference>
<keyword evidence="2" id="KW-0560">Oxidoreductase</keyword>
<evidence type="ECO:0000313" key="6">
    <source>
        <dbReference type="Proteomes" id="UP000694287"/>
    </source>
</evidence>
<comment type="similarity">
    <text evidence="1">Belongs to the short-chain dehydrogenases/reductases (SDR) family.</text>
</comment>
<dbReference type="SMART" id="SM00822">
    <property type="entry name" value="PKS_KR"/>
    <property type="match status" value="1"/>
</dbReference>